<dbReference type="PATRIC" id="fig|43678.3.peg.4100"/>
<comment type="caution">
    <text evidence="2">The sequence shown here is derived from an EMBL/GenBank/DDBJ whole genome shotgun (WGS) entry which is preliminary data.</text>
</comment>
<dbReference type="RefSeq" id="WP_068710302.1">
    <property type="nucleotide sequence ID" value="NZ_LRIE01000085.1"/>
</dbReference>
<gene>
    <name evidence="2" type="ORF">OJAG_39260</name>
</gene>
<feature type="compositionally biased region" description="Acidic residues" evidence="1">
    <location>
        <begin position="55"/>
        <end position="67"/>
    </location>
</feature>
<feature type="region of interest" description="Disordered" evidence="1">
    <location>
        <begin position="24"/>
        <end position="67"/>
    </location>
</feature>
<organism evidence="2 3">
    <name type="scientific">Oerskovia enterophila</name>
    <dbReference type="NCBI Taxonomy" id="43678"/>
    <lineage>
        <taxon>Bacteria</taxon>
        <taxon>Bacillati</taxon>
        <taxon>Actinomycetota</taxon>
        <taxon>Actinomycetes</taxon>
        <taxon>Micrococcales</taxon>
        <taxon>Cellulomonadaceae</taxon>
        <taxon>Oerskovia</taxon>
    </lineage>
</organism>
<accession>A0A163PXH2</accession>
<name>A0A163PXH2_9CELL</name>
<feature type="compositionally biased region" description="Low complexity" evidence="1">
    <location>
        <begin position="31"/>
        <end position="54"/>
    </location>
</feature>
<dbReference type="EMBL" id="LRIE01000085">
    <property type="protein sequence ID" value="KZM33606.1"/>
    <property type="molecule type" value="Genomic_DNA"/>
</dbReference>
<evidence type="ECO:0000313" key="3">
    <source>
        <dbReference type="Proteomes" id="UP000076447"/>
    </source>
</evidence>
<dbReference type="AlphaFoldDB" id="A0A163PXH2"/>
<protein>
    <submittedName>
        <fullName evidence="2">Uncharacterized protein</fullName>
    </submittedName>
</protein>
<evidence type="ECO:0000256" key="1">
    <source>
        <dbReference type="SAM" id="MobiDB-lite"/>
    </source>
</evidence>
<dbReference type="Proteomes" id="UP000076447">
    <property type="component" value="Unassembled WGS sequence"/>
</dbReference>
<dbReference type="STRING" id="43678.OJAG_39260"/>
<reference evidence="2 3" key="1">
    <citation type="submission" date="2016-01" db="EMBL/GenBank/DDBJ databases">
        <title>Genome sequence of Oerskovia enterophila VJag, an agar and cellulose degrading bacterium.</title>
        <authorList>
            <person name="Poehlein A."/>
            <person name="Jag V."/>
            <person name="Bengelsdorf F."/>
            <person name="Duerre P."/>
            <person name="Daniel R."/>
        </authorList>
    </citation>
    <scope>NUCLEOTIDE SEQUENCE [LARGE SCALE GENOMIC DNA]</scope>
    <source>
        <strain evidence="2 3">VJag</strain>
    </source>
</reference>
<proteinExistence type="predicted"/>
<sequence>MASLEQAREAKTALKHALAGHDGVTGIGLTRGPADPGVAADAAGVRDGGAAAQAEEAEPAQDLEQPDDTWCLQVNVVDTEAQDRLPAEIDGVAVVVRVTGQVGAG</sequence>
<evidence type="ECO:0000313" key="2">
    <source>
        <dbReference type="EMBL" id="KZM33606.1"/>
    </source>
</evidence>